<dbReference type="AlphaFoldDB" id="A0A7I7LK45"/>
<gene>
    <name evidence="1" type="ORF">MSHO_52950</name>
</gene>
<evidence type="ECO:0000313" key="2">
    <source>
        <dbReference type="Proteomes" id="UP000467164"/>
    </source>
</evidence>
<dbReference type="EMBL" id="AP022572">
    <property type="protein sequence ID" value="BBX59950.1"/>
    <property type="molecule type" value="Genomic_DNA"/>
</dbReference>
<reference evidence="1 2" key="1">
    <citation type="journal article" date="2019" name="Emerg. Microbes Infect.">
        <title>Comprehensive subspecies identification of 175 nontuberculous mycobacteria species based on 7547 genomic profiles.</title>
        <authorList>
            <person name="Matsumoto Y."/>
            <person name="Kinjo T."/>
            <person name="Motooka D."/>
            <person name="Nabeya D."/>
            <person name="Jung N."/>
            <person name="Uechi K."/>
            <person name="Horii T."/>
            <person name="Iida T."/>
            <person name="Fujita J."/>
            <person name="Nakamura S."/>
        </authorList>
    </citation>
    <scope>NUCLEOTIDE SEQUENCE [LARGE SCALE GENOMIC DNA]</scope>
    <source>
        <strain evidence="1 2">JCM 12657</strain>
    </source>
</reference>
<proteinExistence type="predicted"/>
<dbReference type="KEGG" id="msho:MSHO_52950"/>
<organism evidence="1 2">
    <name type="scientific">Mycobacterium shottsii</name>
    <dbReference type="NCBI Taxonomy" id="133549"/>
    <lineage>
        <taxon>Bacteria</taxon>
        <taxon>Bacillati</taxon>
        <taxon>Actinomycetota</taxon>
        <taxon>Actinomycetes</taxon>
        <taxon>Mycobacteriales</taxon>
        <taxon>Mycobacteriaceae</taxon>
        <taxon>Mycobacterium</taxon>
        <taxon>Mycobacterium ulcerans group</taxon>
    </lineage>
</organism>
<accession>A0A7I7LK45</accession>
<sequence>MVHQPRSDKQLACANRAAVCDGKLEHRSVAVCRHDLALAELAAITRNLGMTGGNEIRGGTTVAGQEIMDPG</sequence>
<keyword evidence="2" id="KW-1185">Reference proteome</keyword>
<evidence type="ECO:0000313" key="1">
    <source>
        <dbReference type="EMBL" id="BBX59950.1"/>
    </source>
</evidence>
<name>A0A7I7LK45_9MYCO</name>
<protein>
    <submittedName>
        <fullName evidence="1">Uncharacterized protein</fullName>
    </submittedName>
</protein>
<dbReference type="Proteomes" id="UP000467164">
    <property type="component" value="Chromosome"/>
</dbReference>